<sequence length="180" mass="20341">MTWQSTIKAKAREVLTRFYNIGAHRTKAANQSQSLVLIKGATFLRDGVDNEGSMNNMAHPALVTLVTDFFYAPSSVSSAFPEVFSCEVPRVTVCLAATAVQFIYLFYFPNSSALDEYTQTGIRQDHQFEYGTYSKIFTGYLDMQHQIDKNPRHATKMQELQAAWASAGKCEMHFIIVYIQ</sequence>
<proteinExistence type="predicted"/>
<dbReference type="Proteomes" id="UP000054018">
    <property type="component" value="Unassembled WGS sequence"/>
</dbReference>
<dbReference type="OrthoDB" id="2670686at2759"/>
<dbReference type="AlphaFoldDB" id="A0A0C9Z3S9"/>
<dbReference type="HOGENOM" id="CLU_060373_1_0_1"/>
<gene>
    <name evidence="2" type="ORF">PISMIDRAFT_99957</name>
</gene>
<organism evidence="2 3">
    <name type="scientific">Pisolithus microcarpus 441</name>
    <dbReference type="NCBI Taxonomy" id="765257"/>
    <lineage>
        <taxon>Eukaryota</taxon>
        <taxon>Fungi</taxon>
        <taxon>Dikarya</taxon>
        <taxon>Basidiomycota</taxon>
        <taxon>Agaricomycotina</taxon>
        <taxon>Agaricomycetes</taxon>
        <taxon>Agaricomycetidae</taxon>
        <taxon>Boletales</taxon>
        <taxon>Sclerodermatineae</taxon>
        <taxon>Pisolithaceae</taxon>
        <taxon>Pisolithus</taxon>
    </lineage>
</organism>
<reference evidence="3" key="2">
    <citation type="submission" date="2015-01" db="EMBL/GenBank/DDBJ databases">
        <title>Evolutionary Origins and Diversification of the Mycorrhizal Mutualists.</title>
        <authorList>
            <consortium name="DOE Joint Genome Institute"/>
            <consortium name="Mycorrhizal Genomics Consortium"/>
            <person name="Kohler A."/>
            <person name="Kuo A."/>
            <person name="Nagy L.G."/>
            <person name="Floudas D."/>
            <person name="Copeland A."/>
            <person name="Barry K.W."/>
            <person name="Cichocki N."/>
            <person name="Veneault-Fourrey C."/>
            <person name="LaButti K."/>
            <person name="Lindquist E.A."/>
            <person name="Lipzen A."/>
            <person name="Lundell T."/>
            <person name="Morin E."/>
            <person name="Murat C."/>
            <person name="Riley R."/>
            <person name="Ohm R."/>
            <person name="Sun H."/>
            <person name="Tunlid A."/>
            <person name="Henrissat B."/>
            <person name="Grigoriev I.V."/>
            <person name="Hibbett D.S."/>
            <person name="Martin F."/>
        </authorList>
    </citation>
    <scope>NUCLEOTIDE SEQUENCE [LARGE SCALE GENOMIC DNA]</scope>
    <source>
        <strain evidence="3">441</strain>
    </source>
</reference>
<evidence type="ECO:0000313" key="3">
    <source>
        <dbReference type="Proteomes" id="UP000054018"/>
    </source>
</evidence>
<dbReference type="Pfam" id="PF20149">
    <property type="entry name" value="DUF6532"/>
    <property type="match status" value="1"/>
</dbReference>
<evidence type="ECO:0000259" key="1">
    <source>
        <dbReference type="Pfam" id="PF20149"/>
    </source>
</evidence>
<accession>A0A0C9Z3S9</accession>
<dbReference type="InterPro" id="IPR045341">
    <property type="entry name" value="DUF6532"/>
</dbReference>
<dbReference type="EMBL" id="KN833723">
    <property type="protein sequence ID" value="KIK23771.1"/>
    <property type="molecule type" value="Genomic_DNA"/>
</dbReference>
<reference evidence="2 3" key="1">
    <citation type="submission" date="2014-04" db="EMBL/GenBank/DDBJ databases">
        <authorList>
            <consortium name="DOE Joint Genome Institute"/>
            <person name="Kuo A."/>
            <person name="Kohler A."/>
            <person name="Costa M.D."/>
            <person name="Nagy L.G."/>
            <person name="Floudas D."/>
            <person name="Copeland A."/>
            <person name="Barry K.W."/>
            <person name="Cichocki N."/>
            <person name="Veneault-Fourrey C."/>
            <person name="LaButti K."/>
            <person name="Lindquist E.A."/>
            <person name="Lipzen A."/>
            <person name="Lundell T."/>
            <person name="Morin E."/>
            <person name="Murat C."/>
            <person name="Sun H."/>
            <person name="Tunlid A."/>
            <person name="Henrissat B."/>
            <person name="Grigoriev I.V."/>
            <person name="Hibbett D.S."/>
            <person name="Martin F."/>
            <person name="Nordberg H.P."/>
            <person name="Cantor M.N."/>
            <person name="Hua S.X."/>
        </authorList>
    </citation>
    <scope>NUCLEOTIDE SEQUENCE [LARGE SCALE GENOMIC DNA]</scope>
    <source>
        <strain evidence="2 3">441</strain>
    </source>
</reference>
<evidence type="ECO:0000313" key="2">
    <source>
        <dbReference type="EMBL" id="KIK23771.1"/>
    </source>
</evidence>
<dbReference type="STRING" id="765257.A0A0C9Z3S9"/>
<name>A0A0C9Z3S9_9AGAM</name>
<protein>
    <recommendedName>
        <fullName evidence="1">DUF6532 domain-containing protein</fullName>
    </recommendedName>
</protein>
<feature type="domain" description="DUF6532" evidence="1">
    <location>
        <begin position="2"/>
        <end position="145"/>
    </location>
</feature>
<keyword evidence="3" id="KW-1185">Reference proteome</keyword>